<dbReference type="Pfam" id="PF01753">
    <property type="entry name" value="zf-MYND"/>
    <property type="match status" value="1"/>
</dbReference>
<evidence type="ECO:0000256" key="4">
    <source>
        <dbReference type="PROSITE-ProRule" id="PRU00134"/>
    </source>
</evidence>
<accession>A0ABR3A9F3</accession>
<dbReference type="PROSITE" id="PS50865">
    <property type="entry name" value="ZF_MYND_2"/>
    <property type="match status" value="1"/>
</dbReference>
<organism evidence="6 7">
    <name type="scientific">Marasmius tenuissimus</name>
    <dbReference type="NCBI Taxonomy" id="585030"/>
    <lineage>
        <taxon>Eukaryota</taxon>
        <taxon>Fungi</taxon>
        <taxon>Dikarya</taxon>
        <taxon>Basidiomycota</taxon>
        <taxon>Agaricomycotina</taxon>
        <taxon>Agaricomycetes</taxon>
        <taxon>Agaricomycetidae</taxon>
        <taxon>Agaricales</taxon>
        <taxon>Marasmiineae</taxon>
        <taxon>Marasmiaceae</taxon>
        <taxon>Marasmius</taxon>
    </lineage>
</organism>
<keyword evidence="2 4" id="KW-0863">Zinc-finger</keyword>
<evidence type="ECO:0000256" key="2">
    <source>
        <dbReference type="ARBA" id="ARBA00022771"/>
    </source>
</evidence>
<evidence type="ECO:0000313" key="6">
    <source>
        <dbReference type="EMBL" id="KAL0069979.1"/>
    </source>
</evidence>
<evidence type="ECO:0000259" key="5">
    <source>
        <dbReference type="PROSITE" id="PS50865"/>
    </source>
</evidence>
<evidence type="ECO:0000256" key="3">
    <source>
        <dbReference type="ARBA" id="ARBA00022833"/>
    </source>
</evidence>
<reference evidence="6 7" key="1">
    <citation type="submission" date="2024-05" db="EMBL/GenBank/DDBJ databases">
        <title>A draft genome resource for the thread blight pathogen Marasmius tenuissimus strain MS-2.</title>
        <authorList>
            <person name="Yulfo-Soto G.E."/>
            <person name="Baruah I.K."/>
            <person name="Amoako-Attah I."/>
            <person name="Bukari Y."/>
            <person name="Meinhardt L.W."/>
            <person name="Bailey B.A."/>
            <person name="Cohen S.P."/>
        </authorList>
    </citation>
    <scope>NUCLEOTIDE SEQUENCE [LARGE SCALE GENOMIC DNA]</scope>
    <source>
        <strain evidence="6 7">MS-2</strain>
    </source>
</reference>
<keyword evidence="7" id="KW-1185">Reference proteome</keyword>
<proteinExistence type="predicted"/>
<dbReference type="Proteomes" id="UP001437256">
    <property type="component" value="Unassembled WGS sequence"/>
</dbReference>
<dbReference type="Gene3D" id="6.10.140.2220">
    <property type="match status" value="1"/>
</dbReference>
<comment type="caution">
    <text evidence="6">The sequence shown here is derived from an EMBL/GenBank/DDBJ whole genome shotgun (WGS) entry which is preliminary data.</text>
</comment>
<keyword evidence="1" id="KW-0479">Metal-binding</keyword>
<evidence type="ECO:0000313" key="7">
    <source>
        <dbReference type="Proteomes" id="UP001437256"/>
    </source>
</evidence>
<protein>
    <recommendedName>
        <fullName evidence="5">MYND-type domain-containing protein</fullName>
    </recommendedName>
</protein>
<sequence>MSDHTRRTVAVTAIARLRQLGRPGPLQHVDINQPSRDIQVALTYLGALAEQSCGPGSSRTRIQIRANWSSLLERWVKFFLERFIVVIEEPTTSDGVDTLNCALTCIPELILSLELGNNPAPHLENLVVQAWLKVVDKNHPSWGPWSLVLVGIVMDRPTTTTLIPVATSPVLYQLEGDPALGLILIRKLDILVEYLPTMDPLHLSYFHAFFTLIINTDQCFRNGRPILLECNRPELLIRSLLRVLRTVFYKRKLAPGLEPGDLDRNDPEHIVHFVACVSLSLLRNVEHNPLDVLEVLEYGIIDIMSKVPPLYFLLDSESRSLSTCFVAVLEVISRFLVYETIMRRFIRKTQKIRSSEDLEQRLRSVSEPVWGAWVRVKDKALVLYDVYRGMKRSKGLCSFPQASVCPNTSPPVIDGVVDHSEGRRYFRCAGCAGAMYCSPACQKMDWQFKHRQECPRKPSPDVLTLLHDFQFIREWMKSYIQDNGPLVSRDVDDFVSSIGELPAGYDMADRSLIKENRKNPIIFVNLDVKDLPSSDSIKIVDPEWVNRSQSTYHWRPESVETFLRYWRDPQEDMSTIFLLLSFPRESPQAMIIWGQMDFPLKETEAEVGSAVEERETYNFFEGEEDVLD</sequence>
<dbReference type="EMBL" id="JBBXMP010000009">
    <property type="protein sequence ID" value="KAL0069979.1"/>
    <property type="molecule type" value="Genomic_DNA"/>
</dbReference>
<evidence type="ECO:0000256" key="1">
    <source>
        <dbReference type="ARBA" id="ARBA00022723"/>
    </source>
</evidence>
<gene>
    <name evidence="6" type="ORF">AAF712_002876</name>
</gene>
<name>A0ABR3A9F3_9AGAR</name>
<dbReference type="InterPro" id="IPR002893">
    <property type="entry name" value="Znf_MYND"/>
</dbReference>
<dbReference type="SUPFAM" id="SSF144232">
    <property type="entry name" value="HIT/MYND zinc finger-like"/>
    <property type="match status" value="1"/>
</dbReference>
<keyword evidence="3" id="KW-0862">Zinc</keyword>
<feature type="domain" description="MYND-type" evidence="5">
    <location>
        <begin position="402"/>
        <end position="454"/>
    </location>
</feature>